<dbReference type="STRING" id="37001.A0A1A9W5E2"/>
<dbReference type="CDD" id="cd01991">
    <property type="entry name" value="Asn_synthase_B_C"/>
    <property type="match status" value="1"/>
</dbReference>
<dbReference type="InterPro" id="IPR017932">
    <property type="entry name" value="GATase_2_dom"/>
</dbReference>
<name>A0A1A9W5E2_9MUSC</name>
<dbReference type="Pfam" id="PF13537">
    <property type="entry name" value="GATase_7"/>
    <property type="match status" value="1"/>
</dbReference>
<keyword evidence="6" id="KW-1185">Reference proteome</keyword>
<dbReference type="GO" id="GO:0006529">
    <property type="term" value="P:asparagine biosynthetic process"/>
    <property type="evidence" value="ECO:0007669"/>
    <property type="project" value="UniProtKB-KW"/>
</dbReference>
<dbReference type="AlphaFoldDB" id="A0A1A9W5E2"/>
<dbReference type="GO" id="GO:0004066">
    <property type="term" value="F:asparagine synthase (glutamine-hydrolyzing) activity"/>
    <property type="evidence" value="ECO:0007669"/>
    <property type="project" value="InterPro"/>
</dbReference>
<dbReference type="PANTHER" id="PTHR45937:SF1">
    <property type="entry name" value="ASPARAGINE SYNTHETASE DOMAIN-CONTAINING PROTEIN 1"/>
    <property type="match status" value="1"/>
</dbReference>
<dbReference type="InterPro" id="IPR029055">
    <property type="entry name" value="Ntn_hydrolases_N"/>
</dbReference>
<dbReference type="VEuPathDB" id="VectorBase:GBRI006946"/>
<dbReference type="EnsemblMetazoa" id="GBRI006946-RA">
    <property type="protein sequence ID" value="GBRI006946-PA"/>
    <property type="gene ID" value="GBRI006946"/>
</dbReference>
<dbReference type="SUPFAM" id="SSF52402">
    <property type="entry name" value="Adenine nucleotide alpha hydrolases-like"/>
    <property type="match status" value="1"/>
</dbReference>
<accession>A0A1A9W5E2</accession>
<evidence type="ECO:0000256" key="2">
    <source>
        <dbReference type="ARBA" id="ARBA00022888"/>
    </source>
</evidence>
<protein>
    <recommendedName>
        <fullName evidence="4">Glutamine amidotransferase type-2 domain-containing protein</fullName>
    </recommendedName>
</protein>
<dbReference type="Proteomes" id="UP000091820">
    <property type="component" value="Unassembled WGS sequence"/>
</dbReference>
<keyword evidence="3" id="KW-0315">Glutamine amidotransferase</keyword>
<reference evidence="6" key="1">
    <citation type="submission" date="2014-03" db="EMBL/GenBank/DDBJ databases">
        <authorList>
            <person name="Aksoy S."/>
            <person name="Warren W."/>
            <person name="Wilson R.K."/>
        </authorList>
    </citation>
    <scope>NUCLEOTIDE SEQUENCE [LARGE SCALE GENOMIC DNA]</scope>
    <source>
        <strain evidence="6">IAEA</strain>
    </source>
</reference>
<evidence type="ECO:0000313" key="5">
    <source>
        <dbReference type="EnsemblMetazoa" id="GBRI006946-PA"/>
    </source>
</evidence>
<dbReference type="PANTHER" id="PTHR45937">
    <property type="entry name" value="ASPARAGINE SYNTHETASE DOMAIN-CONTAINING PROTEIN 1"/>
    <property type="match status" value="1"/>
</dbReference>
<proteinExistence type="predicted"/>
<keyword evidence="2" id="KW-0061">Asparagine biosynthesis</keyword>
<dbReference type="PROSITE" id="PS51278">
    <property type="entry name" value="GATASE_TYPE_2"/>
    <property type="match status" value="1"/>
</dbReference>
<dbReference type="SUPFAM" id="SSF56235">
    <property type="entry name" value="N-terminal nucleophile aminohydrolases (Ntn hydrolases)"/>
    <property type="match status" value="1"/>
</dbReference>
<dbReference type="InterPro" id="IPR001962">
    <property type="entry name" value="Asn_synthase"/>
</dbReference>
<dbReference type="Pfam" id="PF00733">
    <property type="entry name" value="Asn_synthase"/>
    <property type="match status" value="1"/>
</dbReference>
<dbReference type="Gene3D" id="3.40.50.620">
    <property type="entry name" value="HUPs"/>
    <property type="match status" value="1"/>
</dbReference>
<dbReference type="InterPro" id="IPR051857">
    <property type="entry name" value="Asn_synthetase_domain"/>
</dbReference>
<organism evidence="5 6">
    <name type="scientific">Glossina brevipalpis</name>
    <dbReference type="NCBI Taxonomy" id="37001"/>
    <lineage>
        <taxon>Eukaryota</taxon>
        <taxon>Metazoa</taxon>
        <taxon>Ecdysozoa</taxon>
        <taxon>Arthropoda</taxon>
        <taxon>Hexapoda</taxon>
        <taxon>Insecta</taxon>
        <taxon>Pterygota</taxon>
        <taxon>Neoptera</taxon>
        <taxon>Endopterygota</taxon>
        <taxon>Diptera</taxon>
        <taxon>Brachycera</taxon>
        <taxon>Muscomorpha</taxon>
        <taxon>Hippoboscoidea</taxon>
        <taxon>Glossinidae</taxon>
        <taxon>Glossina</taxon>
    </lineage>
</organism>
<dbReference type="Gene3D" id="3.60.20.10">
    <property type="entry name" value="Glutamine Phosphoribosylpyrophosphate, subunit 1, domain 1"/>
    <property type="match status" value="1"/>
</dbReference>
<reference evidence="5" key="2">
    <citation type="submission" date="2020-05" db="UniProtKB">
        <authorList>
            <consortium name="EnsemblMetazoa"/>
        </authorList>
    </citation>
    <scope>IDENTIFICATION</scope>
    <source>
        <strain evidence="5">IAEA</strain>
    </source>
</reference>
<keyword evidence="1" id="KW-0028">Amino-acid biosynthesis</keyword>
<dbReference type="InterPro" id="IPR014729">
    <property type="entry name" value="Rossmann-like_a/b/a_fold"/>
</dbReference>
<evidence type="ECO:0000256" key="1">
    <source>
        <dbReference type="ARBA" id="ARBA00022605"/>
    </source>
</evidence>
<sequence>MSTYGPCFAIKYTKVPEPNYVKLFILNLDMCGLFCCIPTRKNNHYCLQNEILYTILRNRGPNAEKILKTAEGTFAGFVLWHQGEEICPQPIVLNNIILLFNGDILNISPKDLNNESDSYWLSRQLQRCESDEHLLELFRKLEGSFSFIMYNTYSKDLYFARDSMGRNSLIVEKNKEHICILSVSSLSNKKAIELPPLGVFKLSIENFDNWKLFPWVALDDDQKRSIQVMEETFNINMKCHNIIEPPWLDKNAFAEKLSFNFYTMIKNLEMPVQELFNILLKNDELISALDKFSALLNNSVKSRVQNTTKYCNNCLNSRESCNHSKVAILFSGGIDCSVLAILADKYIDKSNSIDLINVAFEPINASEKTWNVPDRLSARLSFEDLKLLCRERKWNLIEVNVTRVELLDNLSTHLKHLIYPLNTVLDESIGSAFWFAARGKGYLDGKEWTSTARIVILGSGADELFGGYMRHKKAYIQCHGDEIAKQLNVHKEIERDWKRIFSRNLARDDRVISDTAKTPRCPFIEEHLVQFVRSLKSSQRCCFLLPDDNGSKLFLRLYAQRLGLRYSTFLKKRAIQFGSKIANKNQKATDISTFDFIN</sequence>
<evidence type="ECO:0000313" key="6">
    <source>
        <dbReference type="Proteomes" id="UP000091820"/>
    </source>
</evidence>
<evidence type="ECO:0000256" key="3">
    <source>
        <dbReference type="ARBA" id="ARBA00022962"/>
    </source>
</evidence>
<feature type="domain" description="Glutamine amidotransferase type-2" evidence="4">
    <location>
        <begin position="31"/>
        <end position="221"/>
    </location>
</feature>
<evidence type="ECO:0000259" key="4">
    <source>
        <dbReference type="PROSITE" id="PS51278"/>
    </source>
</evidence>